<accession>A0A380G5C4</accession>
<protein>
    <submittedName>
        <fullName evidence="1">Uncharacterized protein</fullName>
    </submittedName>
</protein>
<reference evidence="1 2" key="1">
    <citation type="submission" date="2018-06" db="EMBL/GenBank/DDBJ databases">
        <authorList>
            <consortium name="Pathogen Informatics"/>
            <person name="Doyle S."/>
        </authorList>
    </citation>
    <scope>NUCLEOTIDE SEQUENCE [LARGE SCALE GENOMIC DNA]</scope>
    <source>
        <strain evidence="2">NCTC 11048</strain>
    </source>
</reference>
<dbReference type="OrthoDB" id="2413830at2"/>
<dbReference type="AlphaFoldDB" id="A0A380G5C4"/>
<sequence length="125" mass="14697">MNGFEPSNYLHALKALNELLDLIIAYDLNYARNNEQSQGILTILKSRVHSYYQQSSQPLQLHAYHLCPFDLYYICLYNLYHNPLVPIEFGSQSKLNQCFIQQIIQARAYFQICEMTFETPHIPLH</sequence>
<dbReference type="EMBL" id="UHDP01000003">
    <property type="protein sequence ID" value="SUM45952.1"/>
    <property type="molecule type" value="Genomic_DNA"/>
</dbReference>
<dbReference type="RefSeq" id="WP_019169629.1">
    <property type="nucleotide sequence ID" value="NZ_UHDP01000003.1"/>
</dbReference>
<evidence type="ECO:0000313" key="2">
    <source>
        <dbReference type="Proteomes" id="UP000255549"/>
    </source>
</evidence>
<gene>
    <name evidence="1" type="ORF">NCTC11048_00943</name>
</gene>
<proteinExistence type="predicted"/>
<name>A0A380G5C4_STAIN</name>
<evidence type="ECO:0000313" key="1">
    <source>
        <dbReference type="EMBL" id="SUM45952.1"/>
    </source>
</evidence>
<dbReference type="Proteomes" id="UP000255549">
    <property type="component" value="Unassembled WGS sequence"/>
</dbReference>
<keyword evidence="2" id="KW-1185">Reference proteome</keyword>
<organism evidence="1 2">
    <name type="scientific">Staphylococcus intermedius NCTC 11048</name>
    <dbReference type="NCBI Taxonomy" id="1141106"/>
    <lineage>
        <taxon>Bacteria</taxon>
        <taxon>Bacillati</taxon>
        <taxon>Bacillota</taxon>
        <taxon>Bacilli</taxon>
        <taxon>Bacillales</taxon>
        <taxon>Staphylococcaceae</taxon>
        <taxon>Staphylococcus</taxon>
        <taxon>Staphylococcus intermedius group</taxon>
    </lineage>
</organism>